<feature type="non-terminal residue" evidence="1">
    <location>
        <position position="1"/>
    </location>
</feature>
<protein>
    <submittedName>
        <fullName evidence="1">Uncharacterized protein</fullName>
    </submittedName>
</protein>
<evidence type="ECO:0000313" key="2">
    <source>
        <dbReference type="Proteomes" id="UP000663823"/>
    </source>
</evidence>
<sequence length="29" mass="3220">ICQGELQINQSIVPITIRRLLPNASVQSK</sequence>
<dbReference type="EMBL" id="CAJOAX010034182">
    <property type="protein sequence ID" value="CAF4257707.1"/>
    <property type="molecule type" value="Genomic_DNA"/>
</dbReference>
<name>A0A820F230_9BILA</name>
<organism evidence="1 2">
    <name type="scientific">Rotaria sordida</name>
    <dbReference type="NCBI Taxonomy" id="392033"/>
    <lineage>
        <taxon>Eukaryota</taxon>
        <taxon>Metazoa</taxon>
        <taxon>Spiralia</taxon>
        <taxon>Gnathifera</taxon>
        <taxon>Rotifera</taxon>
        <taxon>Eurotatoria</taxon>
        <taxon>Bdelloidea</taxon>
        <taxon>Philodinida</taxon>
        <taxon>Philodinidae</taxon>
        <taxon>Rotaria</taxon>
    </lineage>
</organism>
<accession>A0A820F230</accession>
<dbReference type="Proteomes" id="UP000663823">
    <property type="component" value="Unassembled WGS sequence"/>
</dbReference>
<dbReference type="AlphaFoldDB" id="A0A820F230"/>
<reference evidence="1" key="1">
    <citation type="submission" date="2021-02" db="EMBL/GenBank/DDBJ databases">
        <authorList>
            <person name="Nowell W R."/>
        </authorList>
    </citation>
    <scope>NUCLEOTIDE SEQUENCE</scope>
</reference>
<comment type="caution">
    <text evidence="1">The sequence shown here is derived from an EMBL/GenBank/DDBJ whole genome shotgun (WGS) entry which is preliminary data.</text>
</comment>
<gene>
    <name evidence="1" type="ORF">OTI717_LOCUS40659</name>
</gene>
<evidence type="ECO:0000313" key="1">
    <source>
        <dbReference type="EMBL" id="CAF4257707.1"/>
    </source>
</evidence>
<proteinExistence type="predicted"/>